<protein>
    <submittedName>
        <fullName evidence="3">Phosphatidylserine/phosphatidylglycerophosphate/ cardiolipin synthase family protein</fullName>
    </submittedName>
</protein>
<dbReference type="GO" id="GO:0030572">
    <property type="term" value="F:phosphatidyltransferase activity"/>
    <property type="evidence" value="ECO:0007669"/>
    <property type="project" value="UniProtKB-ARBA"/>
</dbReference>
<dbReference type="EMBL" id="CP035758">
    <property type="protein sequence ID" value="QBD83041.1"/>
    <property type="molecule type" value="Genomic_DNA"/>
</dbReference>
<dbReference type="Gene3D" id="3.30.870.10">
    <property type="entry name" value="Endonuclease Chain A"/>
    <property type="match status" value="2"/>
</dbReference>
<evidence type="ECO:0000259" key="2">
    <source>
        <dbReference type="PROSITE" id="PS50035"/>
    </source>
</evidence>
<dbReference type="SUPFAM" id="SSF56024">
    <property type="entry name" value="Phospholipase D/nuclease"/>
    <property type="match status" value="2"/>
</dbReference>
<dbReference type="CDD" id="cd09110">
    <property type="entry name" value="PLDc_CLS_1"/>
    <property type="match status" value="1"/>
</dbReference>
<organism evidence="3 4">
    <name type="scientific">Ktedonosporobacter rubrisoli</name>
    <dbReference type="NCBI Taxonomy" id="2509675"/>
    <lineage>
        <taxon>Bacteria</taxon>
        <taxon>Bacillati</taxon>
        <taxon>Chloroflexota</taxon>
        <taxon>Ktedonobacteria</taxon>
        <taxon>Ktedonobacterales</taxon>
        <taxon>Ktedonosporobacteraceae</taxon>
        <taxon>Ktedonosporobacter</taxon>
    </lineage>
</organism>
<accession>A0A4V0Z0F5</accession>
<dbReference type="PROSITE" id="PS50035">
    <property type="entry name" value="PLD"/>
    <property type="match status" value="2"/>
</dbReference>
<reference evidence="3 4" key="1">
    <citation type="submission" date="2019-01" db="EMBL/GenBank/DDBJ databases">
        <title>Ktedonosporobacter rubrisoli SCAWS-G2.</title>
        <authorList>
            <person name="Huang Y."/>
            <person name="Yan B."/>
        </authorList>
    </citation>
    <scope>NUCLEOTIDE SEQUENCE [LARGE SCALE GENOMIC DNA]</scope>
    <source>
        <strain evidence="3 4">SCAWS-G2</strain>
    </source>
</reference>
<proteinExistence type="predicted"/>
<dbReference type="Proteomes" id="UP000290365">
    <property type="component" value="Chromosome"/>
</dbReference>
<dbReference type="OrthoDB" id="9762009at2"/>
<gene>
    <name evidence="3" type="ORF">EPA93_46605</name>
</gene>
<dbReference type="InterPro" id="IPR025202">
    <property type="entry name" value="PLD-like_dom"/>
</dbReference>
<dbReference type="Pfam" id="PF13091">
    <property type="entry name" value="PLDc_2"/>
    <property type="match status" value="2"/>
</dbReference>
<dbReference type="CDD" id="cd09159">
    <property type="entry name" value="PLDc_ybhO_like_2"/>
    <property type="match status" value="1"/>
</dbReference>
<name>A0A4V0Z0F5_KTERU</name>
<dbReference type="PANTHER" id="PTHR21248:SF22">
    <property type="entry name" value="PHOSPHOLIPASE D"/>
    <property type="match status" value="1"/>
</dbReference>
<dbReference type="SMART" id="SM00155">
    <property type="entry name" value="PLDc"/>
    <property type="match status" value="2"/>
</dbReference>
<keyword evidence="1" id="KW-0812">Transmembrane</keyword>
<dbReference type="GO" id="GO:0032049">
    <property type="term" value="P:cardiolipin biosynthetic process"/>
    <property type="evidence" value="ECO:0007669"/>
    <property type="project" value="UniProtKB-ARBA"/>
</dbReference>
<sequence>MRMMPQKGMGTPGSRPQRRFSVIWLVRSIIGVIFVLQAITIAVLVAISSLRKRRKQVCGFPYPNLEEVQVGENALQVYGYGKDLYAAMLEAIDGARESIYLESFIWKDDEIGQKFKAHLAKKADEGVDVHVIFDSFGNLVVPRAFKTFPKNIHVLEYQSFYQFWHILDPRRYSLDHRKLLVIDGSIGFIGGFNIGSLYETTWRDTHLRIRGPAAADLAHSFIDFWNRFGASADEITQRYPRRFDPLINLRGNDALRLTFPIRDMYIEAIDRAEHTILLSNAYFVPDHVLLEALKAAAARGVDVRILVPWNSNHVIADWISHGYFSSCLQAGIRIFGYRHTMLHAKTCTIDDRWSTIGTANLDRLSSIGNYEINIEIYSPELAHQMRALFECDTADEIELAEEEWHRRSWYAKFSERILAPLRFMI</sequence>
<keyword evidence="1" id="KW-0472">Membrane</keyword>
<dbReference type="InterPro" id="IPR001736">
    <property type="entry name" value="PLipase_D/transphosphatidylase"/>
</dbReference>
<evidence type="ECO:0000313" key="4">
    <source>
        <dbReference type="Proteomes" id="UP000290365"/>
    </source>
</evidence>
<keyword evidence="4" id="KW-1185">Reference proteome</keyword>
<keyword evidence="1" id="KW-1133">Transmembrane helix</keyword>
<dbReference type="AlphaFoldDB" id="A0A4V0Z0F5"/>
<dbReference type="PANTHER" id="PTHR21248">
    <property type="entry name" value="CARDIOLIPIN SYNTHASE"/>
    <property type="match status" value="1"/>
</dbReference>
<feature type="transmembrane region" description="Helical" evidence="1">
    <location>
        <begin position="20"/>
        <end position="47"/>
    </location>
</feature>
<evidence type="ECO:0000256" key="1">
    <source>
        <dbReference type="SAM" id="Phobius"/>
    </source>
</evidence>
<evidence type="ECO:0000313" key="3">
    <source>
        <dbReference type="EMBL" id="QBD83041.1"/>
    </source>
</evidence>
<dbReference type="KEGG" id="kbs:EPA93_46605"/>
<feature type="domain" description="PLD phosphodiesterase" evidence="2">
    <location>
        <begin position="338"/>
        <end position="365"/>
    </location>
</feature>
<dbReference type="RefSeq" id="WP_129894109.1">
    <property type="nucleotide sequence ID" value="NZ_CP035758.1"/>
</dbReference>
<feature type="domain" description="PLD phosphodiesterase" evidence="2">
    <location>
        <begin position="171"/>
        <end position="198"/>
    </location>
</feature>